<dbReference type="InterPro" id="IPR002477">
    <property type="entry name" value="Peptidoglycan-bd-like"/>
</dbReference>
<protein>
    <submittedName>
        <fullName evidence="4">Peptidoglycan hydrolase-like protein with peptidoglycan-binding domain</fullName>
    </submittedName>
</protein>
<evidence type="ECO:0000313" key="5">
    <source>
        <dbReference type="Proteomes" id="UP000588158"/>
    </source>
</evidence>
<comment type="caution">
    <text evidence="4">The sequence shown here is derived from an EMBL/GenBank/DDBJ whole genome shotgun (WGS) entry which is preliminary data.</text>
</comment>
<accession>A0A841AA13</accession>
<dbReference type="EMBL" id="JACHLZ010000001">
    <property type="protein sequence ID" value="MBB5830451.1"/>
    <property type="molecule type" value="Genomic_DNA"/>
</dbReference>
<dbReference type="GO" id="GO:0016787">
    <property type="term" value="F:hydrolase activity"/>
    <property type="evidence" value="ECO:0007669"/>
    <property type="project" value="UniProtKB-KW"/>
</dbReference>
<keyword evidence="5" id="KW-1185">Reference proteome</keyword>
<feature type="region of interest" description="Disordered" evidence="1">
    <location>
        <begin position="48"/>
        <end position="68"/>
    </location>
</feature>
<dbReference type="InterPro" id="IPR036365">
    <property type="entry name" value="PGBD-like_sf"/>
</dbReference>
<keyword evidence="2" id="KW-1133">Transmembrane helix</keyword>
<feature type="domain" description="Peptidoglycan binding-like" evidence="3">
    <location>
        <begin position="139"/>
        <end position="188"/>
    </location>
</feature>
<feature type="region of interest" description="Disordered" evidence="1">
    <location>
        <begin position="1"/>
        <end position="23"/>
    </location>
</feature>
<evidence type="ECO:0000256" key="2">
    <source>
        <dbReference type="SAM" id="Phobius"/>
    </source>
</evidence>
<gene>
    <name evidence="4" type="ORF">HNR70_000264</name>
</gene>
<keyword evidence="2" id="KW-0472">Membrane</keyword>
<feature type="transmembrane region" description="Helical" evidence="2">
    <location>
        <begin position="26"/>
        <end position="44"/>
    </location>
</feature>
<organism evidence="4 5">
    <name type="scientific">Brachybacterium aquaticum</name>
    <dbReference type="NCBI Taxonomy" id="1432564"/>
    <lineage>
        <taxon>Bacteria</taxon>
        <taxon>Bacillati</taxon>
        <taxon>Actinomycetota</taxon>
        <taxon>Actinomycetes</taxon>
        <taxon>Micrococcales</taxon>
        <taxon>Dermabacteraceae</taxon>
        <taxon>Brachybacterium</taxon>
    </lineage>
</organism>
<evidence type="ECO:0000313" key="4">
    <source>
        <dbReference type="EMBL" id="MBB5830451.1"/>
    </source>
</evidence>
<keyword evidence="2" id="KW-0812">Transmembrane</keyword>
<proteinExistence type="predicted"/>
<evidence type="ECO:0000259" key="3">
    <source>
        <dbReference type="Pfam" id="PF01471"/>
    </source>
</evidence>
<name>A0A841AA13_9MICO</name>
<dbReference type="SUPFAM" id="SSF47090">
    <property type="entry name" value="PGBD-like"/>
    <property type="match status" value="1"/>
</dbReference>
<sequence>MNEDDAVGDPSSPTPPSQKHPRRARTVGVTVIVLLLIVGGYWIGRTTAGGSDDETAAPASETRTVEVSTQEVGRSLTLVTSVTREFSTVATNRLSGTITEVGDLDAIEPGDILYRVDHVPVRAVAGTVPFYRDLGRGDSGDDVAQLQETLRALDLLSGPSDGEFGPATRDAVRDWQESLGLEETGEITLGRLIAIPQLPGPVRLDPSIIAPGLLVSGGESVVAVPGDEPEFVMHLSTAQADLIPSGATLTVTHGEQSWPAVIASSGPGDQGTDLTLTAPDGSSVCGQECSALSGAETINLMTQVEIVPSVTGPAIPLAAISTGPDGRTTVEHADGTDVEVEIQGIEAGIAVVDGLDAGDEIRLPDGAAPPPSDGGG</sequence>
<reference evidence="4 5" key="1">
    <citation type="submission" date="2020-08" db="EMBL/GenBank/DDBJ databases">
        <title>Sequencing the genomes of 1000 actinobacteria strains.</title>
        <authorList>
            <person name="Klenk H.-P."/>
        </authorList>
    </citation>
    <scope>NUCLEOTIDE SEQUENCE [LARGE SCALE GENOMIC DNA]</scope>
    <source>
        <strain evidence="4 5">DSM 28796</strain>
    </source>
</reference>
<dbReference type="Gene3D" id="1.10.101.10">
    <property type="entry name" value="PGBD-like superfamily/PGBD"/>
    <property type="match status" value="1"/>
</dbReference>
<dbReference type="AlphaFoldDB" id="A0A841AA13"/>
<evidence type="ECO:0000256" key="1">
    <source>
        <dbReference type="SAM" id="MobiDB-lite"/>
    </source>
</evidence>
<dbReference type="Pfam" id="PF01471">
    <property type="entry name" value="PG_binding_1"/>
    <property type="match status" value="1"/>
</dbReference>
<dbReference type="Proteomes" id="UP000588158">
    <property type="component" value="Unassembled WGS sequence"/>
</dbReference>
<dbReference type="InterPro" id="IPR036366">
    <property type="entry name" value="PGBDSf"/>
</dbReference>
<keyword evidence="4" id="KW-0378">Hydrolase</keyword>